<dbReference type="PROSITE" id="PS51318">
    <property type="entry name" value="TAT"/>
    <property type="match status" value="1"/>
</dbReference>
<name>A0A498KUG2_9EURY</name>
<proteinExistence type="predicted"/>
<accession>A0A498KUG2</accession>
<gene>
    <name evidence="2" type="ORF">EAF64_12630</name>
</gene>
<organism evidence="2 3">
    <name type="scientific">Halorientalis pallida</name>
    <dbReference type="NCBI Taxonomy" id="2479928"/>
    <lineage>
        <taxon>Archaea</taxon>
        <taxon>Methanobacteriati</taxon>
        <taxon>Methanobacteriota</taxon>
        <taxon>Stenosarchaea group</taxon>
        <taxon>Halobacteria</taxon>
        <taxon>Halobacteriales</taxon>
        <taxon>Haloarculaceae</taxon>
        <taxon>Halorientalis</taxon>
    </lineage>
</organism>
<sequence length="223" mass="23368">MTGRREFLRGLALLGAAGAAGCLGEDGGDGERDGGDQGPTPTTVGPGGFEGESAGPAESENEGSLPSALRVISAVGTNVAQRRIGTVEVTVAKADWVEEVDLTGVTVTWKTANDSYDLAARSTDTDADGYFGIVPGRGTSADETLTTADERHRLVFDLGDDDEEIDDRHRRLDDDSTHFGRVLRADDVVGLRLTTAGGSTTDARLLAPTDVMEIEGTVEFGVR</sequence>
<keyword evidence="3" id="KW-1185">Reference proteome</keyword>
<dbReference type="InterPro" id="IPR006311">
    <property type="entry name" value="TAT_signal"/>
</dbReference>
<dbReference type="Proteomes" id="UP000289691">
    <property type="component" value="Unassembled WGS sequence"/>
</dbReference>
<dbReference type="OrthoDB" id="102632at2157"/>
<dbReference type="PROSITE" id="PS51257">
    <property type="entry name" value="PROKAR_LIPOPROTEIN"/>
    <property type="match status" value="1"/>
</dbReference>
<evidence type="ECO:0000313" key="2">
    <source>
        <dbReference type="EMBL" id="RXK48520.1"/>
    </source>
</evidence>
<dbReference type="AlphaFoldDB" id="A0A498KUG2"/>
<dbReference type="RefSeq" id="WP_129069358.1">
    <property type="nucleotide sequence ID" value="NZ_RDFA01000004.1"/>
</dbReference>
<comment type="caution">
    <text evidence="2">The sequence shown here is derived from an EMBL/GenBank/DDBJ whole genome shotgun (WGS) entry which is preliminary data.</text>
</comment>
<evidence type="ECO:0000313" key="3">
    <source>
        <dbReference type="Proteomes" id="UP000289691"/>
    </source>
</evidence>
<evidence type="ECO:0000256" key="1">
    <source>
        <dbReference type="SAM" id="MobiDB-lite"/>
    </source>
</evidence>
<protein>
    <submittedName>
        <fullName evidence="2">Uncharacterized protein</fullName>
    </submittedName>
</protein>
<reference evidence="2 3" key="1">
    <citation type="submission" date="2019-01" db="EMBL/GenBank/DDBJ databases">
        <title>Halorientalis sp. F13-25 a new haloarchaeum isolated from hypersaline water.</title>
        <authorList>
            <person name="Ana D.-V."/>
            <person name="Cristina S.-P."/>
            <person name="Antonio V."/>
        </authorList>
    </citation>
    <scope>NUCLEOTIDE SEQUENCE [LARGE SCALE GENOMIC DNA]</scope>
    <source>
        <strain evidence="2 3">F13-25</strain>
    </source>
</reference>
<dbReference type="EMBL" id="RDFA01000004">
    <property type="protein sequence ID" value="RXK48520.1"/>
    <property type="molecule type" value="Genomic_DNA"/>
</dbReference>
<feature type="region of interest" description="Disordered" evidence="1">
    <location>
        <begin position="22"/>
        <end position="65"/>
    </location>
</feature>